<evidence type="ECO:0000256" key="6">
    <source>
        <dbReference type="SAM" id="MobiDB-lite"/>
    </source>
</evidence>
<dbReference type="Proteomes" id="UP000016931">
    <property type="component" value="Unassembled WGS sequence"/>
</dbReference>
<reference evidence="8 9" key="1">
    <citation type="journal article" date="2012" name="PLoS Pathog.">
        <title>Diverse lifestyles and strategies of plant pathogenesis encoded in the genomes of eighteen Dothideomycetes fungi.</title>
        <authorList>
            <person name="Ohm R.A."/>
            <person name="Feau N."/>
            <person name="Henrissat B."/>
            <person name="Schoch C.L."/>
            <person name="Horwitz B.A."/>
            <person name="Barry K.W."/>
            <person name="Condon B.J."/>
            <person name="Copeland A.C."/>
            <person name="Dhillon B."/>
            <person name="Glaser F."/>
            <person name="Hesse C.N."/>
            <person name="Kosti I."/>
            <person name="LaButti K."/>
            <person name="Lindquist E.A."/>
            <person name="Lucas S."/>
            <person name="Salamov A.A."/>
            <person name="Bradshaw R.E."/>
            <person name="Ciuffetti L."/>
            <person name="Hamelin R.C."/>
            <person name="Kema G.H.J."/>
            <person name="Lawrence C."/>
            <person name="Scott J.A."/>
            <person name="Spatafora J.W."/>
            <person name="Turgeon B.G."/>
            <person name="de Wit P.J.G.M."/>
            <person name="Zhong S."/>
            <person name="Goodwin S.B."/>
            <person name="Grigoriev I.V."/>
        </authorList>
    </citation>
    <scope>NUCLEOTIDE SEQUENCE [LARGE SCALE GENOMIC DNA]</scope>
    <source>
        <strain evidence="8 9">SO2202</strain>
    </source>
</reference>
<dbReference type="EMBL" id="KB456265">
    <property type="protein sequence ID" value="EMF12278.1"/>
    <property type="molecule type" value="Genomic_DNA"/>
</dbReference>
<protein>
    <recommendedName>
        <fullName evidence="7">HSF-type DNA-binding domain-containing protein</fullName>
    </recommendedName>
</protein>
<dbReference type="PRINTS" id="PR00056">
    <property type="entry name" value="HSFDOMAIN"/>
</dbReference>
<dbReference type="GeneID" id="27899221"/>
<comment type="similarity">
    <text evidence="2 5">Belongs to the HSF family.</text>
</comment>
<feature type="region of interest" description="Disordered" evidence="6">
    <location>
        <begin position="438"/>
        <end position="503"/>
    </location>
</feature>
<dbReference type="Gene3D" id="1.10.10.10">
    <property type="entry name" value="Winged helix-like DNA-binding domain superfamily/Winged helix DNA-binding domain"/>
    <property type="match status" value="1"/>
</dbReference>
<dbReference type="GO" id="GO:0043565">
    <property type="term" value="F:sequence-specific DNA binding"/>
    <property type="evidence" value="ECO:0007669"/>
    <property type="project" value="InterPro"/>
</dbReference>
<proteinExistence type="inferred from homology"/>
<dbReference type="SMART" id="SM00415">
    <property type="entry name" value="HSF"/>
    <property type="match status" value="1"/>
</dbReference>
<dbReference type="RefSeq" id="XP_016760399.1">
    <property type="nucleotide sequence ID" value="XM_016902084.1"/>
</dbReference>
<dbReference type="GO" id="GO:0005634">
    <property type="term" value="C:nucleus"/>
    <property type="evidence" value="ECO:0007669"/>
    <property type="project" value="UniProtKB-SubCell"/>
</dbReference>
<dbReference type="Pfam" id="PF00447">
    <property type="entry name" value="HSF_DNA-bind"/>
    <property type="match status" value="1"/>
</dbReference>
<feature type="compositionally biased region" description="Low complexity" evidence="6">
    <location>
        <begin position="393"/>
        <end position="405"/>
    </location>
</feature>
<keyword evidence="9" id="KW-1185">Reference proteome</keyword>
<evidence type="ECO:0000256" key="5">
    <source>
        <dbReference type="RuleBase" id="RU004020"/>
    </source>
</evidence>
<dbReference type="InterPro" id="IPR036388">
    <property type="entry name" value="WH-like_DNA-bd_sf"/>
</dbReference>
<dbReference type="InterPro" id="IPR000232">
    <property type="entry name" value="HSF_DNA-bd"/>
</dbReference>
<evidence type="ECO:0000313" key="9">
    <source>
        <dbReference type="Proteomes" id="UP000016931"/>
    </source>
</evidence>
<feature type="region of interest" description="Disordered" evidence="6">
    <location>
        <begin position="261"/>
        <end position="302"/>
    </location>
</feature>
<feature type="region of interest" description="Disordered" evidence="6">
    <location>
        <begin position="227"/>
        <end position="246"/>
    </location>
</feature>
<name>N1QG28_SPHMS</name>
<dbReference type="PANTHER" id="PTHR10015">
    <property type="entry name" value="HEAT SHOCK TRANSCRIPTION FACTOR"/>
    <property type="match status" value="1"/>
</dbReference>
<feature type="region of interest" description="Disordered" evidence="6">
    <location>
        <begin position="387"/>
        <end position="406"/>
    </location>
</feature>
<feature type="domain" description="HSF-type DNA-binding" evidence="7">
    <location>
        <begin position="152"/>
        <end position="262"/>
    </location>
</feature>
<dbReference type="STRING" id="692275.N1QG28"/>
<organism evidence="8 9">
    <name type="scientific">Sphaerulina musiva (strain SO2202)</name>
    <name type="common">Poplar stem canker fungus</name>
    <name type="synonym">Septoria musiva</name>
    <dbReference type="NCBI Taxonomy" id="692275"/>
    <lineage>
        <taxon>Eukaryota</taxon>
        <taxon>Fungi</taxon>
        <taxon>Dikarya</taxon>
        <taxon>Ascomycota</taxon>
        <taxon>Pezizomycotina</taxon>
        <taxon>Dothideomycetes</taxon>
        <taxon>Dothideomycetidae</taxon>
        <taxon>Mycosphaerellales</taxon>
        <taxon>Mycosphaerellaceae</taxon>
        <taxon>Sphaerulina</taxon>
    </lineage>
</organism>
<feature type="compositionally biased region" description="Low complexity" evidence="6">
    <location>
        <begin position="38"/>
        <end position="47"/>
    </location>
</feature>
<evidence type="ECO:0000256" key="3">
    <source>
        <dbReference type="ARBA" id="ARBA00023125"/>
    </source>
</evidence>
<dbReference type="FunFam" id="1.10.10.10:FF:000173">
    <property type="entry name" value="Heat shock transcription factor Hsf1"/>
    <property type="match status" value="1"/>
</dbReference>
<gene>
    <name evidence="8" type="ORF">SEPMUDRAFT_126550</name>
</gene>
<feature type="compositionally biased region" description="Polar residues" evidence="6">
    <location>
        <begin position="13"/>
        <end position="36"/>
    </location>
</feature>
<comment type="subcellular location">
    <subcellularLocation>
        <location evidence="1">Nucleus</location>
    </subcellularLocation>
</comment>
<dbReference type="OrthoDB" id="60033at2759"/>
<keyword evidence="4" id="KW-0539">Nucleus</keyword>
<accession>N1QG28</accession>
<dbReference type="HOGENOM" id="CLU_013966_0_0_1"/>
<keyword evidence="3" id="KW-0238">DNA-binding</keyword>
<evidence type="ECO:0000256" key="4">
    <source>
        <dbReference type="ARBA" id="ARBA00023242"/>
    </source>
</evidence>
<evidence type="ECO:0000256" key="1">
    <source>
        <dbReference type="ARBA" id="ARBA00004123"/>
    </source>
</evidence>
<dbReference type="GO" id="GO:0003700">
    <property type="term" value="F:DNA-binding transcription factor activity"/>
    <property type="evidence" value="ECO:0007669"/>
    <property type="project" value="InterPro"/>
</dbReference>
<feature type="compositionally biased region" description="Low complexity" evidence="6">
    <location>
        <begin position="444"/>
        <end position="462"/>
    </location>
</feature>
<sequence length="757" mass="82763">MQQSVGSRKRQAPGTSPLAQQQSMTPQNSYYQQPVPENTADFNNANFDFSTSFADSSFAPPALDENNQFAATFDSAQPQTLTASAPSTDLVRRAKNQLATAGGGNQISGAHQEGWNGTGYNNMTGNGQEESETELEAKVALAKREASGKRKQIPPFVMKLSSFLNKEDNADKIKWSEDGRSFIVLDEDEFARTLIPELFKHNNYASFVRQLNMYGFHKRVDIADGSLRQSESARKGQKPPSMYSHPYFRRNRPDLLWLIQKPTGKSNAKRKRDGTLKGDGDSDDERQYSPGPDGRPLGELGNLGANGLAQMPRTEMAAVRTELKKLQQQQSMISRMISQLKEQNEHFYRQATAFQQLHDRHENSINAILTFLATFYNRSLEGSGGQNAVNMFGNQTQNGQQQQQGSVVEEFTDGMTDANNQQLQRYNKRPQLLLGAPNVLNNDAATPSSARPSASPPESNSPQKRDSVSTLQAESAIPGRGVSTASPIVKDDADTPNYLHSVPDNNQVMSYINNANATSASSENTPAFDISALGDYSNAAGGLTPQQRSNMLAMINQHGGGAPNENNALISPNAPNMQHHMDHIKQNREQIEALTAMQASNNESIQNIQDRIGQFSPGATFSGDDTNNNIPDYIMDELLQGAVNDSDFNDFDNNFDFQAAAEQTNPDWNDDYFGEVGDTGADMFKAAAGAVKEAEIRKTVDNTGQNHLTPQGVGTVESVQSSEAPSPAAPEGNGKGADTEGEEVSEQQKTSNKRREE</sequence>
<dbReference type="SUPFAM" id="SSF46785">
    <property type="entry name" value="Winged helix' DNA-binding domain"/>
    <property type="match status" value="1"/>
</dbReference>
<evidence type="ECO:0000256" key="2">
    <source>
        <dbReference type="ARBA" id="ARBA00006403"/>
    </source>
</evidence>
<feature type="region of interest" description="Disordered" evidence="6">
    <location>
        <begin position="698"/>
        <end position="757"/>
    </location>
</feature>
<dbReference type="eggNOG" id="KOG0627">
    <property type="taxonomic scope" value="Eukaryota"/>
</dbReference>
<dbReference type="AlphaFoldDB" id="N1QG28"/>
<evidence type="ECO:0000259" key="7">
    <source>
        <dbReference type="SMART" id="SM00415"/>
    </source>
</evidence>
<dbReference type="PANTHER" id="PTHR10015:SF427">
    <property type="entry name" value="HEAT SHOCK FACTOR PROTEIN"/>
    <property type="match status" value="1"/>
</dbReference>
<evidence type="ECO:0000313" key="8">
    <source>
        <dbReference type="EMBL" id="EMF12278.1"/>
    </source>
</evidence>
<feature type="region of interest" description="Disordered" evidence="6">
    <location>
        <begin position="1"/>
        <end position="47"/>
    </location>
</feature>
<dbReference type="InterPro" id="IPR036390">
    <property type="entry name" value="WH_DNA-bd_sf"/>
</dbReference>